<keyword evidence="8" id="KW-1185">Reference proteome</keyword>
<dbReference type="AlphaFoldDB" id="A0A7G9RSZ9"/>
<comment type="cofactor">
    <cofactor evidence="5">
        <name>FMN</name>
        <dbReference type="ChEBI" id="CHEBI:58210"/>
    </cofactor>
</comment>
<organism evidence="7 8">
    <name type="scientific">Diaphorobacter ruginosibacter</name>
    <dbReference type="NCBI Taxonomy" id="1715720"/>
    <lineage>
        <taxon>Bacteria</taxon>
        <taxon>Pseudomonadati</taxon>
        <taxon>Pseudomonadota</taxon>
        <taxon>Betaproteobacteria</taxon>
        <taxon>Burkholderiales</taxon>
        <taxon>Comamonadaceae</taxon>
        <taxon>Diaphorobacter</taxon>
    </lineage>
</organism>
<keyword evidence="5" id="KW-0520">NAD</keyword>
<keyword evidence="4 5" id="KW-0560">Oxidoreductase</keyword>
<keyword evidence="2 5" id="KW-0288">FMN</keyword>
<dbReference type="InterPro" id="IPR023936">
    <property type="entry name" value="RutE-like"/>
</dbReference>
<evidence type="ECO:0000256" key="5">
    <source>
        <dbReference type="HAMAP-Rule" id="MF_01204"/>
    </source>
</evidence>
<evidence type="ECO:0000313" key="8">
    <source>
        <dbReference type="Proteomes" id="UP000515811"/>
    </source>
</evidence>
<gene>
    <name evidence="7" type="ORF">H9K76_07875</name>
</gene>
<evidence type="ECO:0000256" key="4">
    <source>
        <dbReference type="ARBA" id="ARBA00023002"/>
    </source>
</evidence>
<keyword evidence="1 5" id="KW-0285">Flavoprotein</keyword>
<comment type="similarity">
    <text evidence="5">Belongs to the nitroreductase family. HadB/RutE subfamily.</text>
</comment>
<dbReference type="RefSeq" id="WP_187599343.1">
    <property type="nucleotide sequence ID" value="NZ_CP060714.1"/>
</dbReference>
<evidence type="ECO:0000256" key="2">
    <source>
        <dbReference type="ARBA" id="ARBA00022643"/>
    </source>
</evidence>
<dbReference type="Gene3D" id="3.40.109.10">
    <property type="entry name" value="NADH Oxidase"/>
    <property type="match status" value="1"/>
</dbReference>
<dbReference type="EMBL" id="CP060714">
    <property type="protein sequence ID" value="QNN58724.1"/>
    <property type="molecule type" value="Genomic_DNA"/>
</dbReference>
<dbReference type="EC" id="1.-.-.-" evidence="5"/>
<dbReference type="PANTHER" id="PTHR43543">
    <property type="entry name" value="MALONIC SEMIALDEHYDE REDUCTASE RUTE-RELATED"/>
    <property type="match status" value="1"/>
</dbReference>
<dbReference type="NCBIfam" id="NF003768">
    <property type="entry name" value="PRK05365.1"/>
    <property type="match status" value="1"/>
</dbReference>
<dbReference type="Pfam" id="PF00881">
    <property type="entry name" value="Nitroreductase"/>
    <property type="match status" value="1"/>
</dbReference>
<dbReference type="Proteomes" id="UP000515811">
    <property type="component" value="Chromosome"/>
</dbReference>
<dbReference type="SUPFAM" id="SSF55469">
    <property type="entry name" value="FMN-dependent nitroreductase-like"/>
    <property type="match status" value="1"/>
</dbReference>
<dbReference type="InterPro" id="IPR029479">
    <property type="entry name" value="Nitroreductase"/>
</dbReference>
<feature type="domain" description="Nitroreductase" evidence="6">
    <location>
        <begin position="19"/>
        <end position="154"/>
    </location>
</feature>
<evidence type="ECO:0000259" key="6">
    <source>
        <dbReference type="Pfam" id="PF00881"/>
    </source>
</evidence>
<evidence type="ECO:0000256" key="3">
    <source>
        <dbReference type="ARBA" id="ARBA00022857"/>
    </source>
</evidence>
<dbReference type="CDD" id="cd02148">
    <property type="entry name" value="RutE-like"/>
    <property type="match status" value="1"/>
</dbReference>
<dbReference type="GO" id="GO:0016491">
    <property type="term" value="F:oxidoreductase activity"/>
    <property type="evidence" value="ECO:0007669"/>
    <property type="project" value="UniProtKB-UniRule"/>
</dbReference>
<dbReference type="KEGG" id="drg:H9K76_07875"/>
<protein>
    <recommendedName>
        <fullName evidence="5">Putative NADH dehydrogenase/NAD(P)H nitroreductase H9K76_07875</fullName>
        <ecNumber evidence="5">1.-.-.-</ecNumber>
    </recommendedName>
</protein>
<sequence>MLDSHALDTLFRSARSQNGWLDRPVTDAQLRSIYELARWGPTSGNSCPMRVIFVRTPDGRDKLLPWISPGNVDKVRQAPVTAIVGYDSEFHRALPRLFPHNPGFAGTFEGPEKAAHRQDTAFRNASLQAAYLMLAARAVGLDCGPMSGFDAKGVDGTFWSGTSVRTNFLCGLGHGDTSKLFDRLPRLDFDEVCRLQ</sequence>
<reference evidence="7 8" key="1">
    <citation type="submission" date="2020-08" db="EMBL/GenBank/DDBJ databases">
        <title>Genome sequence of Diaphorobacter ruginosibacter DSM 27467T.</title>
        <authorList>
            <person name="Hyun D.-W."/>
            <person name="Bae J.-W."/>
        </authorList>
    </citation>
    <scope>NUCLEOTIDE SEQUENCE [LARGE SCALE GENOMIC DNA]</scope>
    <source>
        <strain evidence="7 8">DSM 27467</strain>
    </source>
</reference>
<dbReference type="InterPro" id="IPR050461">
    <property type="entry name" value="Nitroreductase_HadB/RutE"/>
</dbReference>
<name>A0A7G9RSZ9_9BURK</name>
<dbReference type="InterPro" id="IPR000415">
    <property type="entry name" value="Nitroreductase-like"/>
</dbReference>
<evidence type="ECO:0000313" key="7">
    <source>
        <dbReference type="EMBL" id="QNN58724.1"/>
    </source>
</evidence>
<accession>A0A7G9RSZ9</accession>
<proteinExistence type="inferred from homology"/>
<keyword evidence="3 5" id="KW-0521">NADP</keyword>
<dbReference type="PANTHER" id="PTHR43543:SF1">
    <property type="entry name" value="MALONIC SEMIALDEHYDE REDUCTASE RUTE-RELATED"/>
    <property type="match status" value="1"/>
</dbReference>
<dbReference type="HAMAP" id="MF_01204">
    <property type="entry name" value="Oxidoreductase_RutE_HadB"/>
    <property type="match status" value="1"/>
</dbReference>
<evidence type="ECO:0000256" key="1">
    <source>
        <dbReference type="ARBA" id="ARBA00022630"/>
    </source>
</evidence>